<organism evidence="1">
    <name type="scientific">Polaromonas hydrogenivorans</name>
    <dbReference type="NCBI Taxonomy" id="335476"/>
    <lineage>
        <taxon>Bacteria</taxon>
        <taxon>Pseudomonadati</taxon>
        <taxon>Pseudomonadota</taxon>
        <taxon>Betaproteobacteria</taxon>
        <taxon>Burkholderiales</taxon>
        <taxon>Comamonadaceae</taxon>
        <taxon>Polaromonas</taxon>
    </lineage>
</organism>
<accession>A0AAU7LRM1</accession>
<dbReference type="EMBL" id="CP157675">
    <property type="protein sequence ID" value="XBP70289.1"/>
    <property type="molecule type" value="Genomic_DNA"/>
</dbReference>
<sequence>MLENTFINRVLHKTLWAVLLLACMLWSVTVASRQPDALRPTPEIVSELPSQWQGRALRPLALSDVEQRFARNFPGTLSRMTDGRQVLVLRSVNQPTRMLHPAIDCYQGLGYRIAAQQLELDREGTLWRCFEALQPGGGQRLRVCERIVDAGGQGFTDTSAWYWAAVMGQSPGPWQAITVARPL</sequence>
<gene>
    <name evidence="1" type="ORF">ABLV49_00165</name>
</gene>
<reference evidence="1" key="1">
    <citation type="submission" date="2024-05" db="EMBL/GenBank/DDBJ databases">
        <authorList>
            <person name="Bunk B."/>
            <person name="Swiderski J."/>
            <person name="Sproer C."/>
            <person name="Thiel V."/>
        </authorList>
    </citation>
    <scope>NUCLEOTIDE SEQUENCE</scope>
    <source>
        <strain evidence="1">DSM 17735</strain>
    </source>
</reference>
<name>A0AAU7LRM1_9BURK</name>
<evidence type="ECO:0000313" key="1">
    <source>
        <dbReference type="EMBL" id="XBP70289.1"/>
    </source>
</evidence>
<dbReference type="RefSeq" id="WP_349279539.1">
    <property type="nucleotide sequence ID" value="NZ_CBCSCU010000005.1"/>
</dbReference>
<dbReference type="AlphaFoldDB" id="A0AAU7LRM1"/>
<protein>
    <submittedName>
        <fullName evidence="1">Uncharacterized protein</fullName>
    </submittedName>
</protein>
<proteinExistence type="predicted"/>